<gene>
    <name evidence="1" type="ORF">MARIT_1095</name>
</gene>
<dbReference type="STRING" id="1349785.GCA_000509405_01284"/>
<keyword evidence="2" id="KW-1185">Reference proteome</keyword>
<organism evidence="1 2">
    <name type="scientific">Tenacibaculum maritimum NCIMB 2154</name>
    <dbReference type="NCBI Taxonomy" id="1349785"/>
    <lineage>
        <taxon>Bacteria</taxon>
        <taxon>Pseudomonadati</taxon>
        <taxon>Bacteroidota</taxon>
        <taxon>Flavobacteriia</taxon>
        <taxon>Flavobacteriales</taxon>
        <taxon>Flavobacteriaceae</taxon>
        <taxon>Tenacibaculum</taxon>
    </lineage>
</organism>
<dbReference type="OrthoDB" id="7594941at2"/>
<reference evidence="1 2" key="1">
    <citation type="submission" date="2016-11" db="EMBL/GenBank/DDBJ databases">
        <authorList>
            <person name="Jaros S."/>
            <person name="Januszkiewicz K."/>
            <person name="Wedrychowicz H."/>
        </authorList>
    </citation>
    <scope>NUCLEOTIDE SEQUENCE [LARGE SCALE GENOMIC DNA]</scope>
    <source>
        <strain evidence="1">NCIMB 2154T</strain>
    </source>
</reference>
<dbReference type="EMBL" id="LT634361">
    <property type="protein sequence ID" value="SFZ81416.1"/>
    <property type="molecule type" value="Genomic_DNA"/>
</dbReference>
<name>A0A2H1E979_9FLAO</name>
<proteinExistence type="predicted"/>
<dbReference type="AlphaFoldDB" id="A0A2H1E979"/>
<evidence type="ECO:0000313" key="2">
    <source>
        <dbReference type="Proteomes" id="UP000231564"/>
    </source>
</evidence>
<evidence type="ECO:0000313" key="1">
    <source>
        <dbReference type="EMBL" id="SFZ81416.1"/>
    </source>
</evidence>
<accession>A0A2H1E979</accession>
<dbReference type="GeneID" id="47722658"/>
<protein>
    <submittedName>
        <fullName evidence="1">Uncharacterized protein</fullName>
    </submittedName>
</protein>
<sequence>MMSATPQVIQQITNAPLSLMIEKLGTSIANAQAALDANAIRLANEMTTKKLQMGDEEHNLISLGFTPTFYAFTEASFEVKMEFSVAEAEDYGGVLDIDYGNTKKSGGNGSGETQTQMFGISISAHYARKFSVSAEASSSIAAKIVSLPAPDSYYEILKSTIKK</sequence>
<dbReference type="RefSeq" id="WP_136437976.1">
    <property type="nucleotide sequence ID" value="NZ_BAUG01000026.1"/>
</dbReference>
<dbReference type="KEGG" id="tmar:MARIT_1095"/>
<dbReference type="Proteomes" id="UP000231564">
    <property type="component" value="Chromosome MARIT"/>
</dbReference>